<dbReference type="PANTHER" id="PTHR34825">
    <property type="entry name" value="CONSERVED PROTEIN, WITH A WEAK D-GALACTARATE DEHYDRATASE/ALTRONATE HYDROLASE DOMAIN"/>
    <property type="match status" value="1"/>
</dbReference>
<name>A0A2N3I6U4_9BACT</name>
<gene>
    <name evidence="2" type="ORF">Rain11_2499</name>
</gene>
<dbReference type="InterPro" id="IPR027417">
    <property type="entry name" value="P-loop_NTPase"/>
</dbReference>
<feature type="domain" description="AAA-ATPase-like" evidence="1">
    <location>
        <begin position="21"/>
        <end position="218"/>
    </location>
</feature>
<keyword evidence="3" id="KW-1185">Reference proteome</keyword>
<dbReference type="Pfam" id="PF09820">
    <property type="entry name" value="AAA-ATPase_like"/>
    <property type="match status" value="1"/>
</dbReference>
<comment type="caution">
    <text evidence="2">The sequence shown here is derived from an EMBL/GenBank/DDBJ whole genome shotgun (WGS) entry which is preliminary data.</text>
</comment>
<evidence type="ECO:0000313" key="3">
    <source>
        <dbReference type="Proteomes" id="UP000233387"/>
    </source>
</evidence>
<reference evidence="2 3" key="1">
    <citation type="submission" date="2017-06" db="EMBL/GenBank/DDBJ databases">
        <title>Raineya orbicola gen. nov., sp. nov. a slightly thermophilic bacterium of the phylum Bacteroidetes and the description of Raineyaceae fam. nov.</title>
        <authorList>
            <person name="Albuquerque L."/>
            <person name="Polonia A.R.M."/>
            <person name="Barroso C."/>
            <person name="Froufe H.J.C."/>
            <person name="Lage O."/>
            <person name="Lobo-Da-Cunha A."/>
            <person name="Egas C."/>
            <person name="Da Costa M.S."/>
        </authorList>
    </citation>
    <scope>NUCLEOTIDE SEQUENCE [LARGE SCALE GENOMIC DNA]</scope>
    <source>
        <strain evidence="2 3">SPSPC-11</strain>
    </source>
</reference>
<dbReference type="InterPro" id="IPR018631">
    <property type="entry name" value="AAA-ATPase-like_dom"/>
</dbReference>
<sequence>MISEQKFLNYLKIMPNLPLLPVGEQDFEKIRKRGCVYVDKTEFIFQLISSGGSFFFISRPRRFGKSLLISTIKEIFLGKKNLFEGLFIYDKIEWQSYPVVHLDFSSLDFRGKGLEKAISDKLDDIAQNYQVSLIETTLGSKFAELIQKLHNQANQAVVILIDEYDKPVTDVLETYQNEQAHIHREVLRALYGIIKGNSQYIRFFLLTGITRFTKISLFSDLNNLTDLTFYSDFHNLLGYTQKELEFYFEKHIQNAAKYQNKSTDQLLAEIKEWYNGYSWNARERVYNPFSILRFLTQKEFYNFWFESGTPKFLVQKLKEKLYFNLSQTSISLDSINAFDIDNLNTETLLFQTGYLTISEKDEFGNFLLNYPNKEVEQSMLQYLITAFSENPHSDVNAKKLARAIHNHEFELFEQTLNQLFADIPAEIFLAKKEAYYHSIVFLALKLAGYFVKAEVRTSKGRLDAVLSYQNRIYIFEFKLDESAEKAIEQIHQKKYYQHLDNYAKQIFLVGVNFSSQSKEVEKIIVKEWK</sequence>
<organism evidence="2 3">
    <name type="scientific">Raineya orbicola</name>
    <dbReference type="NCBI Taxonomy" id="2016530"/>
    <lineage>
        <taxon>Bacteria</taxon>
        <taxon>Pseudomonadati</taxon>
        <taxon>Bacteroidota</taxon>
        <taxon>Cytophagia</taxon>
        <taxon>Cytophagales</taxon>
        <taxon>Raineyaceae</taxon>
        <taxon>Raineya</taxon>
    </lineage>
</organism>
<dbReference type="PANTHER" id="PTHR34825:SF1">
    <property type="entry name" value="AAA-ATPASE-LIKE DOMAIN-CONTAINING PROTEIN"/>
    <property type="match status" value="1"/>
</dbReference>
<dbReference type="SUPFAM" id="SSF52540">
    <property type="entry name" value="P-loop containing nucleoside triphosphate hydrolases"/>
    <property type="match status" value="1"/>
</dbReference>
<proteinExistence type="predicted"/>
<evidence type="ECO:0000313" key="2">
    <source>
        <dbReference type="EMBL" id="PKQ66038.1"/>
    </source>
</evidence>
<dbReference type="InterPro" id="IPR012547">
    <property type="entry name" value="PDDEXK_9"/>
</dbReference>
<accession>A0A2N3I6U4</accession>
<dbReference type="AlphaFoldDB" id="A0A2N3I6U4"/>
<dbReference type="Proteomes" id="UP000233387">
    <property type="component" value="Unassembled WGS sequence"/>
</dbReference>
<protein>
    <submittedName>
        <fullName evidence="2">Putative AAA-ATPase</fullName>
    </submittedName>
</protein>
<dbReference type="EMBL" id="NKXO01000055">
    <property type="protein sequence ID" value="PKQ66038.1"/>
    <property type="molecule type" value="Genomic_DNA"/>
</dbReference>
<evidence type="ECO:0000259" key="1">
    <source>
        <dbReference type="Pfam" id="PF09820"/>
    </source>
</evidence>
<dbReference type="Pfam" id="PF08011">
    <property type="entry name" value="PDDEXK_9"/>
    <property type="match status" value="1"/>
</dbReference>